<proteinExistence type="inferred from homology"/>
<dbReference type="InterPro" id="IPR051205">
    <property type="entry name" value="UbiH/COQ6_monooxygenase"/>
</dbReference>
<dbReference type="PANTHER" id="PTHR43876">
    <property type="entry name" value="UBIQUINONE BIOSYNTHESIS MONOOXYGENASE COQ6, MITOCHONDRIAL"/>
    <property type="match status" value="1"/>
</dbReference>
<evidence type="ECO:0000256" key="6">
    <source>
        <dbReference type="ARBA" id="ARBA00023033"/>
    </source>
</evidence>
<evidence type="ECO:0000259" key="7">
    <source>
        <dbReference type="Pfam" id="PF01494"/>
    </source>
</evidence>
<evidence type="ECO:0000313" key="8">
    <source>
        <dbReference type="EMBL" id="RQH42977.1"/>
    </source>
</evidence>
<dbReference type="GO" id="GO:0071949">
    <property type="term" value="F:FAD binding"/>
    <property type="evidence" value="ECO:0007669"/>
    <property type="project" value="InterPro"/>
</dbReference>
<keyword evidence="5" id="KW-0560">Oxidoreductase</keyword>
<dbReference type="AlphaFoldDB" id="A0A3N6NMQ9"/>
<dbReference type="GO" id="GO:0004497">
    <property type="term" value="F:monooxygenase activity"/>
    <property type="evidence" value="ECO:0007669"/>
    <property type="project" value="UniProtKB-KW"/>
</dbReference>
<keyword evidence="6" id="KW-0503">Monooxygenase</keyword>
<dbReference type="OrthoDB" id="9766816at2"/>
<sequence length="438" mass="48705">MVMEQLSQNYLSETTVKPKLDYDLVIVGGGIAGTALACALKNSGLKVALIESQPKSVVAARKLAYNLSLTSGRILDGIGVWQQILPKITTYRQISLSDGNYPRTVQFYPDDLAITGKRPTSKEGLGYVGEHQVMLTAMQEFLADCEQLTWLCPAEVLRVDYKSDFVEVELKQKDTDSLSGENESLTVRSRLVVGADGARSPIREAANIGTHGWKYWQSCVAMTIKTERSHNDIAFERFWPSGPMGVLPLPGNRCQVVWTAPHAEAKALQELDKQEFLAKLEYRTAGKLGKLELLSDRYVFPVQLMQSDRYVQHRLVLIGDAAHCCHPVGGQGLNMGIRDVGAIAEVIKFADQQGEDIGDIRVLKRYESWRRKENFVILGVTDFLDRMFSASVLPIVAVRRLGLWGMGIVPIFKSLSLRVMTGLFGRHPELAHTVSQKL</sequence>
<evidence type="ECO:0000313" key="9">
    <source>
        <dbReference type="Proteomes" id="UP000269154"/>
    </source>
</evidence>
<dbReference type="GO" id="GO:0006744">
    <property type="term" value="P:ubiquinone biosynthetic process"/>
    <property type="evidence" value="ECO:0007669"/>
    <property type="project" value="InterPro"/>
</dbReference>
<organism evidence="8 9">
    <name type="scientific">Okeania hirsuta</name>
    <dbReference type="NCBI Taxonomy" id="1458930"/>
    <lineage>
        <taxon>Bacteria</taxon>
        <taxon>Bacillati</taxon>
        <taxon>Cyanobacteriota</taxon>
        <taxon>Cyanophyceae</taxon>
        <taxon>Oscillatoriophycideae</taxon>
        <taxon>Oscillatoriales</taxon>
        <taxon>Microcoleaceae</taxon>
        <taxon>Okeania</taxon>
    </lineage>
</organism>
<gene>
    <name evidence="8" type="ORF">D5R40_14165</name>
</gene>
<evidence type="ECO:0000256" key="2">
    <source>
        <dbReference type="ARBA" id="ARBA00005349"/>
    </source>
</evidence>
<name>A0A3N6NMQ9_9CYAN</name>
<evidence type="ECO:0000256" key="1">
    <source>
        <dbReference type="ARBA" id="ARBA00001974"/>
    </source>
</evidence>
<dbReference type="InterPro" id="IPR010971">
    <property type="entry name" value="UbiH/COQ6"/>
</dbReference>
<dbReference type="InterPro" id="IPR036188">
    <property type="entry name" value="FAD/NAD-bd_sf"/>
</dbReference>
<accession>A0A3N6NMQ9</accession>
<comment type="similarity">
    <text evidence="2">Belongs to the UbiH/COQ6 family.</text>
</comment>
<dbReference type="PRINTS" id="PR00420">
    <property type="entry name" value="RNGMNOXGNASE"/>
</dbReference>
<dbReference type="NCBIfam" id="NF005612">
    <property type="entry name" value="PRK07364.1"/>
    <property type="match status" value="1"/>
</dbReference>
<dbReference type="GO" id="GO:0110142">
    <property type="term" value="C:ubiquinone biosynthesis complex"/>
    <property type="evidence" value="ECO:0007669"/>
    <property type="project" value="UniProtKB-ARBA"/>
</dbReference>
<evidence type="ECO:0000256" key="5">
    <source>
        <dbReference type="ARBA" id="ARBA00023002"/>
    </source>
</evidence>
<feature type="domain" description="FAD-binding" evidence="7">
    <location>
        <begin position="22"/>
        <end position="346"/>
    </location>
</feature>
<protein>
    <submittedName>
        <fullName evidence="8">FAD-dependent hydroxylase</fullName>
    </submittedName>
</protein>
<reference evidence="8 9" key="1">
    <citation type="journal article" date="2018" name="ACS Chem. Biol.">
        <title>Ketoreductase domain dysfunction expands chemodiversity: malyngamide biosynthesis in the cyanobacterium Okeania hirsuta.</title>
        <authorList>
            <person name="Moss N.A."/>
            <person name="Leao T."/>
            <person name="Rankin M."/>
            <person name="McCullough T.M."/>
            <person name="Qu P."/>
            <person name="Korobeynikov A."/>
            <person name="Smith J.L."/>
            <person name="Gerwick L."/>
            <person name="Gerwick W.H."/>
        </authorList>
    </citation>
    <scope>NUCLEOTIDE SEQUENCE [LARGE SCALE GENOMIC DNA]</scope>
    <source>
        <strain evidence="8 9">PAB10Feb10-1</strain>
    </source>
</reference>
<keyword evidence="9" id="KW-1185">Reference proteome</keyword>
<evidence type="ECO:0000256" key="4">
    <source>
        <dbReference type="ARBA" id="ARBA00022827"/>
    </source>
</evidence>
<dbReference type="FunFam" id="3.50.50.60:FF:000021">
    <property type="entry name" value="Ubiquinone biosynthesis monooxygenase COQ6"/>
    <property type="match status" value="1"/>
</dbReference>
<dbReference type="Gene3D" id="3.50.50.60">
    <property type="entry name" value="FAD/NAD(P)-binding domain"/>
    <property type="match status" value="2"/>
</dbReference>
<comment type="cofactor">
    <cofactor evidence="1">
        <name>FAD</name>
        <dbReference type="ChEBI" id="CHEBI:57692"/>
    </cofactor>
</comment>
<keyword evidence="4" id="KW-0274">FAD</keyword>
<evidence type="ECO:0000256" key="3">
    <source>
        <dbReference type="ARBA" id="ARBA00022630"/>
    </source>
</evidence>
<comment type="caution">
    <text evidence="8">The sequence shown here is derived from an EMBL/GenBank/DDBJ whole genome shotgun (WGS) entry which is preliminary data.</text>
</comment>
<dbReference type="RefSeq" id="WP_124146721.1">
    <property type="nucleotide sequence ID" value="NZ_CAWOKI010000189.1"/>
</dbReference>
<dbReference type="EMBL" id="RCBY01000070">
    <property type="protein sequence ID" value="RQH42977.1"/>
    <property type="molecule type" value="Genomic_DNA"/>
</dbReference>
<dbReference type="SUPFAM" id="SSF51905">
    <property type="entry name" value="FAD/NAD(P)-binding domain"/>
    <property type="match status" value="1"/>
</dbReference>
<dbReference type="GO" id="GO:0016705">
    <property type="term" value="F:oxidoreductase activity, acting on paired donors, with incorporation or reduction of molecular oxygen"/>
    <property type="evidence" value="ECO:0007669"/>
    <property type="project" value="InterPro"/>
</dbReference>
<dbReference type="PANTHER" id="PTHR43876:SF7">
    <property type="entry name" value="UBIQUINONE BIOSYNTHESIS MONOOXYGENASE COQ6, MITOCHONDRIAL"/>
    <property type="match status" value="1"/>
</dbReference>
<keyword evidence="3" id="KW-0285">Flavoprotein</keyword>
<dbReference type="PROSITE" id="PS01304">
    <property type="entry name" value="UBIH"/>
    <property type="match status" value="1"/>
</dbReference>
<dbReference type="Proteomes" id="UP000269154">
    <property type="component" value="Unassembled WGS sequence"/>
</dbReference>
<dbReference type="InterPro" id="IPR018168">
    <property type="entry name" value="Ubi_Hdrlase_CS"/>
</dbReference>
<dbReference type="NCBIfam" id="TIGR01988">
    <property type="entry name" value="Ubi-OHases"/>
    <property type="match status" value="1"/>
</dbReference>
<dbReference type="InterPro" id="IPR002938">
    <property type="entry name" value="FAD-bd"/>
</dbReference>
<dbReference type="Pfam" id="PF01494">
    <property type="entry name" value="FAD_binding_3"/>
    <property type="match status" value="1"/>
</dbReference>